<organism evidence="2">
    <name type="scientific">Amphimedon queenslandica</name>
    <name type="common">Sponge</name>
    <dbReference type="NCBI Taxonomy" id="400682"/>
    <lineage>
        <taxon>Eukaryota</taxon>
        <taxon>Metazoa</taxon>
        <taxon>Porifera</taxon>
        <taxon>Demospongiae</taxon>
        <taxon>Heteroscleromorpha</taxon>
        <taxon>Haplosclerida</taxon>
        <taxon>Niphatidae</taxon>
        <taxon>Amphimedon</taxon>
    </lineage>
</organism>
<evidence type="ECO:0000256" key="1">
    <source>
        <dbReference type="SAM" id="MobiDB-lite"/>
    </source>
</evidence>
<feature type="compositionally biased region" description="Polar residues" evidence="1">
    <location>
        <begin position="138"/>
        <end position="148"/>
    </location>
</feature>
<name>A0A1X7V3Y1_AMPQE</name>
<accession>A0A1X7V3Y1</accession>
<sequence length="148" mass="17701">METSLPQTVAKKKRVLPQWMLANQQHAHTTTVSPHKKQKRRNIIDSFYGLPMKSRVPLQDQRKHRSKESQEDTDKRLRKKWEYAQRTRSIANESADNREARLSDQRQRNQQKGTNDESVDHRESCLSDQRQRHLERFINQSEAQRQDI</sequence>
<protein>
    <submittedName>
        <fullName evidence="2">Uncharacterized protein</fullName>
    </submittedName>
</protein>
<reference evidence="2" key="1">
    <citation type="submission" date="2017-05" db="UniProtKB">
        <authorList>
            <consortium name="EnsemblMetazoa"/>
        </authorList>
    </citation>
    <scope>IDENTIFICATION</scope>
</reference>
<evidence type="ECO:0000313" key="2">
    <source>
        <dbReference type="EnsemblMetazoa" id="Aqu2.1.34975_001"/>
    </source>
</evidence>
<feature type="compositionally biased region" description="Basic and acidic residues" evidence="1">
    <location>
        <begin position="67"/>
        <end position="85"/>
    </location>
</feature>
<feature type="compositionally biased region" description="Basic and acidic residues" evidence="1">
    <location>
        <begin position="95"/>
        <end position="107"/>
    </location>
</feature>
<dbReference type="EnsemblMetazoa" id="Aqu2.1.34975_001">
    <property type="protein sequence ID" value="Aqu2.1.34975_001"/>
    <property type="gene ID" value="Aqu2.1.34975"/>
</dbReference>
<feature type="region of interest" description="Disordered" evidence="1">
    <location>
        <begin position="26"/>
        <end position="148"/>
    </location>
</feature>
<proteinExistence type="predicted"/>
<dbReference type="InParanoid" id="A0A1X7V3Y1"/>
<dbReference type="AlphaFoldDB" id="A0A1X7V3Y1"/>
<feature type="compositionally biased region" description="Basic and acidic residues" evidence="1">
    <location>
        <begin position="114"/>
        <end position="136"/>
    </location>
</feature>